<dbReference type="GO" id="GO:0071973">
    <property type="term" value="P:bacterial-type flagellum-dependent cell motility"/>
    <property type="evidence" value="ECO:0007669"/>
    <property type="project" value="TreeGrafter"/>
</dbReference>
<dbReference type="Pfam" id="PF07195">
    <property type="entry name" value="FliD_C"/>
    <property type="match status" value="1"/>
</dbReference>
<gene>
    <name evidence="8" type="ORF">D3870_20045</name>
</gene>
<dbReference type="InterPro" id="IPR003481">
    <property type="entry name" value="FliD_N"/>
</dbReference>
<keyword evidence="3" id="KW-0175">Coiled coil</keyword>
<dbReference type="InterPro" id="IPR040026">
    <property type="entry name" value="FliD"/>
</dbReference>
<keyword evidence="9" id="KW-1185">Reference proteome</keyword>
<evidence type="ECO:0000256" key="2">
    <source>
        <dbReference type="ARBA" id="ARBA00011255"/>
    </source>
</evidence>
<dbReference type="InterPro" id="IPR018247">
    <property type="entry name" value="EF_Hand_1_Ca_BS"/>
</dbReference>
<evidence type="ECO:0000256" key="1">
    <source>
        <dbReference type="ARBA" id="ARBA00009764"/>
    </source>
</evidence>
<sequence length="454" mass="46669">MTNYDPVTTATALAEAYTSGRQTLLDTQSKAAQSTSTALTRLQSALTAFDSAINALSSKKTPLATSAVFSNTAVGSATASASATAGSYSFFVEQLASANQVTYGGLTSLPVSATDSMSVKLGSLSFNVDLKAADTDSDGNLSAKEIAAAINGAPNNNSLVTASFVTVGGASQLVLTSNTAGAANTISLDTTGVAAGALKTALSNGSELVAAKDAIVWLGAQTTGVKLQQSSNTFTAIDGVSMTFTKAMATGEAPVTLTVASDDNATAANVQSFVDAYNKLEEVLDSLTNGGDAQNGVAAAAFANDSGVRALRSRLVSTIRESVGGLTLANYGVIANRDGSLSLDQTKLKAKLATNPDGLTQVFGSSGTTKSGVLGDLDTYLNLWTNSATGQIAQRKTAVTKLQDSFTERQATLDNQYNSAYERYLIQYTQLQTLQSQLSQTSSMFDALFSNDNS</sequence>
<dbReference type="GO" id="GO:0007155">
    <property type="term" value="P:cell adhesion"/>
    <property type="evidence" value="ECO:0007669"/>
    <property type="project" value="InterPro"/>
</dbReference>
<comment type="function">
    <text evidence="5">Required for morphogenesis and for the elongation of the flagellar filament by facilitating polymerization of the flagellin monomers at the tip of growing filament. Forms a capping structure, which prevents flagellin subunits (transported through the central channel of the flagellum) from leaking out without polymerization at the distal end.</text>
</comment>
<protein>
    <recommendedName>
        <fullName evidence="5">Flagellar hook-associated protein 2</fullName>
        <shortName evidence="5">HAP2</shortName>
    </recommendedName>
    <alternativeName>
        <fullName evidence="5">Flagellar cap protein</fullName>
    </alternativeName>
</protein>
<dbReference type="Proteomes" id="UP000285190">
    <property type="component" value="Unassembled WGS sequence"/>
</dbReference>
<proteinExistence type="inferred from homology"/>
<evidence type="ECO:0000259" key="6">
    <source>
        <dbReference type="Pfam" id="PF02465"/>
    </source>
</evidence>
<evidence type="ECO:0000259" key="7">
    <source>
        <dbReference type="Pfam" id="PF07195"/>
    </source>
</evidence>
<dbReference type="PANTHER" id="PTHR30288:SF0">
    <property type="entry name" value="FLAGELLAR HOOK-ASSOCIATED PROTEIN 2"/>
    <property type="match status" value="1"/>
</dbReference>
<evidence type="ECO:0000313" key="9">
    <source>
        <dbReference type="Proteomes" id="UP000285190"/>
    </source>
</evidence>
<dbReference type="OrthoDB" id="9810816at2"/>
<name>A0A418WWX2_9BURK</name>
<dbReference type="GO" id="GO:0009424">
    <property type="term" value="C:bacterial-type flagellum hook"/>
    <property type="evidence" value="ECO:0007669"/>
    <property type="project" value="UniProtKB-UniRule"/>
</dbReference>
<comment type="similarity">
    <text evidence="1 5">Belongs to the FliD family.</text>
</comment>
<dbReference type="GO" id="GO:0009421">
    <property type="term" value="C:bacterial-type flagellum filament cap"/>
    <property type="evidence" value="ECO:0007669"/>
    <property type="project" value="InterPro"/>
</dbReference>
<evidence type="ECO:0000256" key="5">
    <source>
        <dbReference type="RuleBase" id="RU362066"/>
    </source>
</evidence>
<feature type="domain" description="Flagellar hook-associated protein 2 C-terminal" evidence="7">
    <location>
        <begin position="223"/>
        <end position="439"/>
    </location>
</feature>
<evidence type="ECO:0000313" key="8">
    <source>
        <dbReference type="EMBL" id="RJF97041.1"/>
    </source>
</evidence>
<keyword evidence="4 5" id="KW-0975">Bacterial flagellum</keyword>
<evidence type="ECO:0000256" key="4">
    <source>
        <dbReference type="ARBA" id="ARBA00023143"/>
    </source>
</evidence>
<keyword evidence="8" id="KW-0966">Cell projection</keyword>
<accession>A0A418WWX2</accession>
<feature type="domain" description="Flagellar hook-associated protein 2 N-terminal" evidence="6">
    <location>
        <begin position="4"/>
        <end position="98"/>
    </location>
</feature>
<dbReference type="InterPro" id="IPR010809">
    <property type="entry name" value="FliD_C"/>
</dbReference>
<organism evidence="8 9">
    <name type="scientific">Noviherbaspirillum cavernae</name>
    <dbReference type="NCBI Taxonomy" id="2320862"/>
    <lineage>
        <taxon>Bacteria</taxon>
        <taxon>Pseudomonadati</taxon>
        <taxon>Pseudomonadota</taxon>
        <taxon>Betaproteobacteria</taxon>
        <taxon>Burkholderiales</taxon>
        <taxon>Oxalobacteraceae</taxon>
        <taxon>Noviherbaspirillum</taxon>
    </lineage>
</organism>
<comment type="caution">
    <text evidence="8">The sequence shown here is derived from an EMBL/GenBank/DDBJ whole genome shotgun (WGS) entry which is preliminary data.</text>
</comment>
<dbReference type="Pfam" id="PF02465">
    <property type="entry name" value="FliD_N"/>
    <property type="match status" value="1"/>
</dbReference>
<dbReference type="EMBL" id="QYUN01000003">
    <property type="protein sequence ID" value="RJF97041.1"/>
    <property type="molecule type" value="Genomic_DNA"/>
</dbReference>
<comment type="subcellular location">
    <subcellularLocation>
        <location evidence="5">Secreted</location>
    </subcellularLocation>
    <subcellularLocation>
        <location evidence="5">Bacterial flagellum</location>
    </subcellularLocation>
</comment>
<reference evidence="8 9" key="1">
    <citation type="submission" date="2018-09" db="EMBL/GenBank/DDBJ databases">
        <authorList>
            <person name="Zhu H."/>
        </authorList>
    </citation>
    <scope>NUCLEOTIDE SEQUENCE [LARGE SCALE GENOMIC DNA]</scope>
    <source>
        <strain evidence="8 9">K2R10-39</strain>
    </source>
</reference>
<dbReference type="PANTHER" id="PTHR30288">
    <property type="entry name" value="FLAGELLAR CAP/ASSEMBLY PROTEIN FLID"/>
    <property type="match status" value="1"/>
</dbReference>
<keyword evidence="8" id="KW-0282">Flagellum</keyword>
<dbReference type="PROSITE" id="PS00018">
    <property type="entry name" value="EF_HAND_1"/>
    <property type="match status" value="1"/>
</dbReference>
<dbReference type="AlphaFoldDB" id="A0A418WWX2"/>
<keyword evidence="5" id="KW-0964">Secreted</keyword>
<dbReference type="GO" id="GO:0005576">
    <property type="term" value="C:extracellular region"/>
    <property type="evidence" value="ECO:0007669"/>
    <property type="project" value="UniProtKB-SubCell"/>
</dbReference>
<evidence type="ECO:0000256" key="3">
    <source>
        <dbReference type="ARBA" id="ARBA00023054"/>
    </source>
</evidence>
<comment type="subunit">
    <text evidence="2 5">Homopentamer.</text>
</comment>
<keyword evidence="8" id="KW-0969">Cilium</keyword>